<dbReference type="EMBL" id="SJPY01000006">
    <property type="protein sequence ID" value="TWU38697.1"/>
    <property type="molecule type" value="Genomic_DNA"/>
</dbReference>
<keyword evidence="2" id="KW-1185">Reference proteome</keyword>
<gene>
    <name evidence="1" type="ORF">Q31b_37750</name>
</gene>
<dbReference type="Proteomes" id="UP000315471">
    <property type="component" value="Unassembled WGS sequence"/>
</dbReference>
<evidence type="ECO:0000313" key="1">
    <source>
        <dbReference type="EMBL" id="TWU38697.1"/>
    </source>
</evidence>
<reference evidence="1 2" key="1">
    <citation type="submission" date="2019-02" db="EMBL/GenBank/DDBJ databases">
        <title>Deep-cultivation of Planctomycetes and their phenomic and genomic characterization uncovers novel biology.</title>
        <authorList>
            <person name="Wiegand S."/>
            <person name="Jogler M."/>
            <person name="Boedeker C."/>
            <person name="Pinto D."/>
            <person name="Vollmers J."/>
            <person name="Rivas-Marin E."/>
            <person name="Kohn T."/>
            <person name="Peeters S.H."/>
            <person name="Heuer A."/>
            <person name="Rast P."/>
            <person name="Oberbeckmann S."/>
            <person name="Bunk B."/>
            <person name="Jeske O."/>
            <person name="Meyerdierks A."/>
            <person name="Storesund J.E."/>
            <person name="Kallscheuer N."/>
            <person name="Luecker S."/>
            <person name="Lage O.M."/>
            <person name="Pohl T."/>
            <person name="Merkel B.J."/>
            <person name="Hornburger P."/>
            <person name="Mueller R.-W."/>
            <person name="Bruemmer F."/>
            <person name="Labrenz M."/>
            <person name="Spormann A.M."/>
            <person name="Op Den Camp H."/>
            <person name="Overmann J."/>
            <person name="Amann R."/>
            <person name="Jetten M.S.M."/>
            <person name="Mascher T."/>
            <person name="Medema M.H."/>
            <person name="Devos D.P."/>
            <person name="Kaster A.-K."/>
            <person name="Ovreas L."/>
            <person name="Rohde M."/>
            <person name="Galperin M.Y."/>
            <person name="Jogler C."/>
        </authorList>
    </citation>
    <scope>NUCLEOTIDE SEQUENCE [LARGE SCALE GENOMIC DNA]</scope>
    <source>
        <strain evidence="1 2">Q31b</strain>
    </source>
</reference>
<comment type="caution">
    <text evidence="1">The sequence shown here is derived from an EMBL/GenBank/DDBJ whole genome shotgun (WGS) entry which is preliminary data.</text>
</comment>
<proteinExistence type="predicted"/>
<dbReference type="AlphaFoldDB" id="A0A5C6DS32"/>
<name>A0A5C6DS32_9BACT</name>
<evidence type="ECO:0000313" key="2">
    <source>
        <dbReference type="Proteomes" id="UP000315471"/>
    </source>
</evidence>
<accession>A0A5C6DS32</accession>
<protein>
    <submittedName>
        <fullName evidence="1">Uncharacterized protein</fullName>
    </submittedName>
</protein>
<sequence length="50" mass="5431">MPWYNSSGGSIGSSFQVDAFDRVSLIGPDAKTIVAEGEPPLIARRDDFME</sequence>
<organism evidence="1 2">
    <name type="scientific">Novipirellula aureliae</name>
    <dbReference type="NCBI Taxonomy" id="2527966"/>
    <lineage>
        <taxon>Bacteria</taxon>
        <taxon>Pseudomonadati</taxon>
        <taxon>Planctomycetota</taxon>
        <taxon>Planctomycetia</taxon>
        <taxon>Pirellulales</taxon>
        <taxon>Pirellulaceae</taxon>
        <taxon>Novipirellula</taxon>
    </lineage>
</organism>